<sequence length="291" mass="33744">MLGKIKYYYSKKEYGVIVGEDKIDRFFNIGDIIMGVPEKDAKVIFKPKKGRNHPRASNVKIIGKIYCRGTSTRKKVIKEYNLKPVAHVRLLYGQKKISCTGHILTDRYYCFWFKNRQNFEDNGYFFCGYDAAEQFLDLLQLPHLPIFDPLKSPKKPPSSDNKNESREKIDMKDGRKAGDTNKIENPIAKQLYDAFHLLIICADIIPKTDSPLANIKKEIERNLYKELANEVMKELDKSIKGLNTIISKILKTPLQQKIQELREKGNDIKEYKFDLLNERLKAKGVQKSFFG</sequence>
<evidence type="ECO:0000313" key="3">
    <source>
        <dbReference type="Proteomes" id="UP000006793"/>
    </source>
</evidence>
<dbReference type="OrthoDB" id="2051438at2"/>
<dbReference type="Proteomes" id="UP000006793">
    <property type="component" value="Chromosome"/>
</dbReference>
<protein>
    <submittedName>
        <fullName evidence="2">Uncharacterized protein</fullName>
    </submittedName>
</protein>
<reference evidence="2 3" key="2">
    <citation type="journal article" date="2012" name="Stand. Genomic Sci.">
        <title>Complete genome sequence of the thermophilic sulfate-reducing ocean bacterium Thermodesulfatator indicus type strain (CIR29812(T)).</title>
        <authorList>
            <person name="Anderson I."/>
            <person name="Saunders E."/>
            <person name="Lapidus A."/>
            <person name="Nolan M."/>
            <person name="Lucas S."/>
            <person name="Tice H."/>
            <person name="Del Rio T.G."/>
            <person name="Cheng J.F."/>
            <person name="Han C."/>
            <person name="Tapia R."/>
            <person name="Goodwin L.A."/>
            <person name="Pitluck S."/>
            <person name="Liolios K."/>
            <person name="Mavromatis K."/>
            <person name="Pagani I."/>
            <person name="Ivanova N."/>
            <person name="Mikhailova N."/>
            <person name="Pati A."/>
            <person name="Chen A."/>
            <person name="Palaniappan K."/>
            <person name="Land M."/>
            <person name="Hauser L."/>
            <person name="Jeffries C.D."/>
            <person name="Chang Y.J."/>
            <person name="Brambilla E.M."/>
            <person name="Rohde M."/>
            <person name="Spring S."/>
            <person name="Goker M."/>
            <person name="Detter J.C."/>
            <person name="Woyke T."/>
            <person name="Bristow J."/>
            <person name="Eisen J.A."/>
            <person name="Markowitz V."/>
            <person name="Hugenholtz P."/>
            <person name="Kyrpides N.C."/>
            <person name="Klenk H.P."/>
        </authorList>
    </citation>
    <scope>NUCLEOTIDE SEQUENCE [LARGE SCALE GENOMIC DNA]</scope>
    <source>
        <strain evidence="3">DSM 15286 / JCM 11887 / CIR29812</strain>
    </source>
</reference>
<dbReference type="Gene3D" id="2.40.50.140">
    <property type="entry name" value="Nucleic acid-binding proteins"/>
    <property type="match status" value="1"/>
</dbReference>
<dbReference type="HOGENOM" id="CLU_956252_0_0_0"/>
<feature type="region of interest" description="Disordered" evidence="1">
    <location>
        <begin position="149"/>
        <end position="181"/>
    </location>
</feature>
<accession>F8ACM4</accession>
<dbReference type="InParanoid" id="F8ACM4"/>
<dbReference type="KEGG" id="tid:Thein_1944"/>
<dbReference type="SUPFAM" id="SSF50249">
    <property type="entry name" value="Nucleic acid-binding proteins"/>
    <property type="match status" value="1"/>
</dbReference>
<gene>
    <name evidence="2" type="ordered locus">Thein_1944</name>
</gene>
<feature type="compositionally biased region" description="Basic and acidic residues" evidence="1">
    <location>
        <begin position="161"/>
        <end position="181"/>
    </location>
</feature>
<dbReference type="AlphaFoldDB" id="F8ACM4"/>
<evidence type="ECO:0000313" key="2">
    <source>
        <dbReference type="EMBL" id="AEH45799.1"/>
    </source>
</evidence>
<organism evidence="2 3">
    <name type="scientific">Thermodesulfatator indicus (strain DSM 15286 / JCM 11887 / CIR29812)</name>
    <dbReference type="NCBI Taxonomy" id="667014"/>
    <lineage>
        <taxon>Bacteria</taxon>
        <taxon>Pseudomonadati</taxon>
        <taxon>Thermodesulfobacteriota</taxon>
        <taxon>Thermodesulfobacteria</taxon>
        <taxon>Thermodesulfobacteriales</taxon>
        <taxon>Thermodesulfatatoraceae</taxon>
        <taxon>Thermodesulfatator</taxon>
    </lineage>
</organism>
<dbReference type="STRING" id="667014.Thein_1944"/>
<dbReference type="EMBL" id="CP002683">
    <property type="protein sequence ID" value="AEH45799.1"/>
    <property type="molecule type" value="Genomic_DNA"/>
</dbReference>
<reference evidence="3" key="1">
    <citation type="submission" date="2011-04" db="EMBL/GenBank/DDBJ databases">
        <title>The complete genome of Thermodesulfatator indicus DSM 15286.</title>
        <authorList>
            <person name="Lucas S."/>
            <person name="Copeland A."/>
            <person name="Lapidus A."/>
            <person name="Bruce D."/>
            <person name="Goodwin L."/>
            <person name="Pitluck S."/>
            <person name="Peters L."/>
            <person name="Kyrpides N."/>
            <person name="Mavromatis K."/>
            <person name="Pagani I."/>
            <person name="Ivanova N."/>
            <person name="Saunders L."/>
            <person name="Detter J.C."/>
            <person name="Tapia R."/>
            <person name="Han C."/>
            <person name="Land M."/>
            <person name="Hauser L."/>
            <person name="Markowitz V."/>
            <person name="Cheng J.-F."/>
            <person name="Hugenholtz P."/>
            <person name="Woyke T."/>
            <person name="Wu D."/>
            <person name="Spring S."/>
            <person name="Schroeder M."/>
            <person name="Brambilla E."/>
            <person name="Klenk H.-P."/>
            <person name="Eisen J.A."/>
        </authorList>
    </citation>
    <scope>NUCLEOTIDE SEQUENCE [LARGE SCALE GENOMIC DNA]</scope>
    <source>
        <strain evidence="3">DSM 15286 / JCM 11887 / CIR29812</strain>
    </source>
</reference>
<dbReference type="InterPro" id="IPR012340">
    <property type="entry name" value="NA-bd_OB-fold"/>
</dbReference>
<dbReference type="RefSeq" id="WP_013908538.1">
    <property type="nucleotide sequence ID" value="NC_015681.1"/>
</dbReference>
<name>F8ACM4_THEID</name>
<evidence type="ECO:0000256" key="1">
    <source>
        <dbReference type="SAM" id="MobiDB-lite"/>
    </source>
</evidence>
<dbReference type="eggNOG" id="ENOG50332YI">
    <property type="taxonomic scope" value="Bacteria"/>
</dbReference>
<keyword evidence="3" id="KW-1185">Reference proteome</keyword>
<proteinExistence type="predicted"/>
<dbReference type="PaxDb" id="667014-Thein_1944"/>